<dbReference type="SMART" id="SM00220">
    <property type="entry name" value="S_TKc"/>
    <property type="match status" value="1"/>
</dbReference>
<dbReference type="AlphaFoldDB" id="A0AAV6TRQ3"/>
<gene>
    <name evidence="8" type="ORF">JTE90_025045</name>
</gene>
<dbReference type="GO" id="GO:0004693">
    <property type="term" value="F:cyclin-dependent protein serine/threonine kinase activity"/>
    <property type="evidence" value="ECO:0007669"/>
    <property type="project" value="TreeGrafter"/>
</dbReference>
<proteinExistence type="predicted"/>
<dbReference type="InterPro" id="IPR050108">
    <property type="entry name" value="CDK"/>
</dbReference>
<sequence length="188" mass="21524">MKDLSKKVEKDGVKKYEPRERETLTLFAVKHKNVVKISGSFPSVDHSIFYHVLEFCDYDLSQILGCRNIKFSFPEIKTILKQLFEGLSHIHQLEVMHRASEVLLLQRNYGTAVDMWAAGCVMVEMFTRIAILPGESEINQLDLITSLSGSINSEFYPDSENLPAFASLRLPRDRTRKISRRSKVGAKF</sequence>
<evidence type="ECO:0000256" key="3">
    <source>
        <dbReference type="ARBA" id="ARBA00022679"/>
    </source>
</evidence>
<keyword evidence="2" id="KW-0723">Serine/threonine-protein kinase</keyword>
<dbReference type="Pfam" id="PF00069">
    <property type="entry name" value="Pkinase"/>
    <property type="match status" value="1"/>
</dbReference>
<protein>
    <recommendedName>
        <fullName evidence="7">Protein kinase domain-containing protein</fullName>
    </recommendedName>
</protein>
<keyword evidence="9" id="KW-1185">Reference proteome</keyword>
<dbReference type="PANTHER" id="PTHR24056:SF233">
    <property type="entry name" value="CYCLIN-DEPENDENT KINASE 9"/>
    <property type="match status" value="1"/>
</dbReference>
<keyword evidence="5" id="KW-0418">Kinase</keyword>
<dbReference type="SUPFAM" id="SSF56112">
    <property type="entry name" value="Protein kinase-like (PK-like)"/>
    <property type="match status" value="1"/>
</dbReference>
<dbReference type="InterPro" id="IPR011009">
    <property type="entry name" value="Kinase-like_dom_sf"/>
</dbReference>
<dbReference type="PANTHER" id="PTHR24056">
    <property type="entry name" value="CELL DIVISION PROTEIN KINASE"/>
    <property type="match status" value="1"/>
</dbReference>
<dbReference type="Gene3D" id="1.10.510.10">
    <property type="entry name" value="Transferase(Phosphotransferase) domain 1"/>
    <property type="match status" value="2"/>
</dbReference>
<dbReference type="GO" id="GO:0008353">
    <property type="term" value="F:RNA polymerase II CTD heptapeptide repeat kinase activity"/>
    <property type="evidence" value="ECO:0007669"/>
    <property type="project" value="TreeGrafter"/>
</dbReference>
<accession>A0AAV6TRQ3</accession>
<dbReference type="PROSITE" id="PS50011">
    <property type="entry name" value="PROTEIN_KINASE_DOM"/>
    <property type="match status" value="1"/>
</dbReference>
<keyword evidence="6" id="KW-0067">ATP-binding</keyword>
<dbReference type="GO" id="GO:0005524">
    <property type="term" value="F:ATP binding"/>
    <property type="evidence" value="ECO:0007669"/>
    <property type="project" value="UniProtKB-KW"/>
</dbReference>
<dbReference type="Proteomes" id="UP000827092">
    <property type="component" value="Unassembled WGS sequence"/>
</dbReference>
<feature type="domain" description="Protein kinase" evidence="7">
    <location>
        <begin position="1"/>
        <end position="188"/>
    </location>
</feature>
<organism evidence="8 9">
    <name type="scientific">Oedothorax gibbosus</name>
    <dbReference type="NCBI Taxonomy" id="931172"/>
    <lineage>
        <taxon>Eukaryota</taxon>
        <taxon>Metazoa</taxon>
        <taxon>Ecdysozoa</taxon>
        <taxon>Arthropoda</taxon>
        <taxon>Chelicerata</taxon>
        <taxon>Arachnida</taxon>
        <taxon>Araneae</taxon>
        <taxon>Araneomorphae</taxon>
        <taxon>Entelegynae</taxon>
        <taxon>Araneoidea</taxon>
        <taxon>Linyphiidae</taxon>
        <taxon>Erigoninae</taxon>
        <taxon>Oedothorax</taxon>
    </lineage>
</organism>
<evidence type="ECO:0000256" key="2">
    <source>
        <dbReference type="ARBA" id="ARBA00022527"/>
    </source>
</evidence>
<keyword evidence="3" id="KW-0808">Transferase</keyword>
<dbReference type="InterPro" id="IPR000719">
    <property type="entry name" value="Prot_kinase_dom"/>
</dbReference>
<evidence type="ECO:0000313" key="8">
    <source>
        <dbReference type="EMBL" id="KAG8174702.1"/>
    </source>
</evidence>
<keyword evidence="4" id="KW-0547">Nucleotide-binding</keyword>
<evidence type="ECO:0000313" key="9">
    <source>
        <dbReference type="Proteomes" id="UP000827092"/>
    </source>
</evidence>
<dbReference type="GO" id="GO:0005634">
    <property type="term" value="C:nucleus"/>
    <property type="evidence" value="ECO:0007669"/>
    <property type="project" value="UniProtKB-SubCell"/>
</dbReference>
<evidence type="ECO:0000259" key="7">
    <source>
        <dbReference type="PROSITE" id="PS50011"/>
    </source>
</evidence>
<evidence type="ECO:0000256" key="1">
    <source>
        <dbReference type="ARBA" id="ARBA00004123"/>
    </source>
</evidence>
<name>A0AAV6TRQ3_9ARAC</name>
<comment type="caution">
    <text evidence="8">The sequence shown here is derived from an EMBL/GenBank/DDBJ whole genome shotgun (WGS) entry which is preliminary data.</text>
</comment>
<reference evidence="8 9" key="1">
    <citation type="journal article" date="2022" name="Nat. Ecol. Evol.">
        <title>A masculinizing supergene underlies an exaggerated male reproductive morph in a spider.</title>
        <authorList>
            <person name="Hendrickx F."/>
            <person name="De Corte Z."/>
            <person name="Sonet G."/>
            <person name="Van Belleghem S.M."/>
            <person name="Kostlbacher S."/>
            <person name="Vangestel C."/>
        </authorList>
    </citation>
    <scope>NUCLEOTIDE SEQUENCE [LARGE SCALE GENOMIC DNA]</scope>
    <source>
        <strain evidence="8">W744_W776</strain>
    </source>
</reference>
<evidence type="ECO:0000256" key="6">
    <source>
        <dbReference type="ARBA" id="ARBA00022840"/>
    </source>
</evidence>
<comment type="subcellular location">
    <subcellularLocation>
        <location evidence="1">Nucleus</location>
    </subcellularLocation>
</comment>
<evidence type="ECO:0000256" key="4">
    <source>
        <dbReference type="ARBA" id="ARBA00022741"/>
    </source>
</evidence>
<dbReference type="EMBL" id="JAFNEN010001164">
    <property type="protein sequence ID" value="KAG8174702.1"/>
    <property type="molecule type" value="Genomic_DNA"/>
</dbReference>
<evidence type="ECO:0000256" key="5">
    <source>
        <dbReference type="ARBA" id="ARBA00022777"/>
    </source>
</evidence>